<feature type="domain" description="Lysozyme inhibitor LprI-like N-terminal" evidence="2">
    <location>
        <begin position="28"/>
        <end position="123"/>
    </location>
</feature>
<dbReference type="InterPro" id="IPR009739">
    <property type="entry name" value="LprI-like_N"/>
</dbReference>
<feature type="signal peptide" evidence="1">
    <location>
        <begin position="1"/>
        <end position="18"/>
    </location>
</feature>
<keyword evidence="1" id="KW-0732">Signal</keyword>
<feature type="chain" id="PRO_5045951689" evidence="1">
    <location>
        <begin position="19"/>
        <end position="135"/>
    </location>
</feature>
<name>A0ABS0EVH8_9BURK</name>
<protein>
    <submittedName>
        <fullName evidence="3">DUF1311 domain-containing protein</fullName>
    </submittedName>
</protein>
<accession>A0ABS0EVH8</accession>
<proteinExistence type="predicted"/>
<evidence type="ECO:0000259" key="2">
    <source>
        <dbReference type="Pfam" id="PF07007"/>
    </source>
</evidence>
<dbReference type="Proteomes" id="UP000657372">
    <property type="component" value="Unassembled WGS sequence"/>
</dbReference>
<comment type="caution">
    <text evidence="3">The sequence shown here is derived from an EMBL/GenBank/DDBJ whole genome shotgun (WGS) entry which is preliminary data.</text>
</comment>
<sequence length="135" mass="15393">MNKITLAFLTLLPVTAFAQQVDPCLSKGTPQEMTACAKEASQKAQEKLDTVYKALLKQIPNQDQEGIPYTATKKQLRIAQKDWSQFVEQDCKTISIYNKGSILKDIEYYSCTRLHAEQRTSDLERFLSRRSKAKS</sequence>
<dbReference type="EMBL" id="JADOEL010000012">
    <property type="protein sequence ID" value="MBF8178853.1"/>
    <property type="molecule type" value="Genomic_DNA"/>
</dbReference>
<dbReference type="RefSeq" id="WP_175626009.1">
    <property type="nucleotide sequence ID" value="NZ_JADOEL010000012.1"/>
</dbReference>
<evidence type="ECO:0000313" key="4">
    <source>
        <dbReference type="Proteomes" id="UP000657372"/>
    </source>
</evidence>
<evidence type="ECO:0000256" key="1">
    <source>
        <dbReference type="SAM" id="SignalP"/>
    </source>
</evidence>
<gene>
    <name evidence="3" type="ORF">IXC47_14280</name>
</gene>
<dbReference type="Pfam" id="PF07007">
    <property type="entry name" value="LprI"/>
    <property type="match status" value="1"/>
</dbReference>
<organism evidence="3 4">
    <name type="scientific">Herminiimonas contaminans</name>
    <dbReference type="NCBI Taxonomy" id="1111140"/>
    <lineage>
        <taxon>Bacteria</taxon>
        <taxon>Pseudomonadati</taxon>
        <taxon>Pseudomonadota</taxon>
        <taxon>Betaproteobacteria</taxon>
        <taxon>Burkholderiales</taxon>
        <taxon>Oxalobacteraceae</taxon>
        <taxon>Herminiimonas</taxon>
    </lineage>
</organism>
<dbReference type="Gene3D" id="1.20.1270.180">
    <property type="match status" value="1"/>
</dbReference>
<keyword evidence="4" id="KW-1185">Reference proteome</keyword>
<reference evidence="3 4" key="1">
    <citation type="submission" date="2020-11" db="EMBL/GenBank/DDBJ databases">
        <title>WGS of Herminiimonas contaminans strain Marseille-Q4544 isolated from planarians Schmidtea mediterranea.</title>
        <authorList>
            <person name="Kangale L."/>
        </authorList>
    </citation>
    <scope>NUCLEOTIDE SEQUENCE [LARGE SCALE GENOMIC DNA]</scope>
    <source>
        <strain evidence="3 4">Marseille-Q4544</strain>
    </source>
</reference>
<evidence type="ECO:0000313" key="3">
    <source>
        <dbReference type="EMBL" id="MBF8178853.1"/>
    </source>
</evidence>